<protein>
    <recommendedName>
        <fullName evidence="1">F-box domain-containing protein</fullName>
    </recommendedName>
</protein>
<evidence type="ECO:0000313" key="3">
    <source>
        <dbReference type="Proteomes" id="UP001385951"/>
    </source>
</evidence>
<gene>
    <name evidence="2" type="ORF">QCA50_016929</name>
</gene>
<accession>A0AAW0FR48</accession>
<dbReference type="InterPro" id="IPR001810">
    <property type="entry name" value="F-box_dom"/>
</dbReference>
<name>A0AAW0FR48_9APHY</name>
<comment type="caution">
    <text evidence="2">The sequence shown here is derived from an EMBL/GenBank/DDBJ whole genome shotgun (WGS) entry which is preliminary data.</text>
</comment>
<proteinExistence type="predicted"/>
<evidence type="ECO:0000259" key="1">
    <source>
        <dbReference type="PROSITE" id="PS50181"/>
    </source>
</evidence>
<sequence>MKNHEASVMVRLEKTTHDRSCNGGLQEMLQMPLDVLFEIFRHLTPGDLLSLSRTSKPFRGLLMTRESSSIWKDSRGNVPDMPDRPAFLSEPAYANLCFGYHCYVRGLTTYKTLY</sequence>
<dbReference type="SMART" id="SM00256">
    <property type="entry name" value="FBOX"/>
    <property type="match status" value="1"/>
</dbReference>
<dbReference type="SUPFAM" id="SSF81383">
    <property type="entry name" value="F-box domain"/>
    <property type="match status" value="1"/>
</dbReference>
<evidence type="ECO:0000313" key="2">
    <source>
        <dbReference type="EMBL" id="KAK7679983.1"/>
    </source>
</evidence>
<dbReference type="Pfam" id="PF00646">
    <property type="entry name" value="F-box"/>
    <property type="match status" value="1"/>
</dbReference>
<dbReference type="Proteomes" id="UP001385951">
    <property type="component" value="Unassembled WGS sequence"/>
</dbReference>
<dbReference type="CDD" id="cd09917">
    <property type="entry name" value="F-box_SF"/>
    <property type="match status" value="1"/>
</dbReference>
<dbReference type="PROSITE" id="PS50181">
    <property type="entry name" value="FBOX"/>
    <property type="match status" value="1"/>
</dbReference>
<reference evidence="2 3" key="1">
    <citation type="submission" date="2022-09" db="EMBL/GenBank/DDBJ databases">
        <authorList>
            <person name="Palmer J.M."/>
        </authorList>
    </citation>
    <scope>NUCLEOTIDE SEQUENCE [LARGE SCALE GENOMIC DNA]</scope>
    <source>
        <strain evidence="2 3">DSM 7382</strain>
    </source>
</reference>
<dbReference type="InterPro" id="IPR036047">
    <property type="entry name" value="F-box-like_dom_sf"/>
</dbReference>
<organism evidence="2 3">
    <name type="scientific">Cerrena zonata</name>
    <dbReference type="NCBI Taxonomy" id="2478898"/>
    <lineage>
        <taxon>Eukaryota</taxon>
        <taxon>Fungi</taxon>
        <taxon>Dikarya</taxon>
        <taxon>Basidiomycota</taxon>
        <taxon>Agaricomycotina</taxon>
        <taxon>Agaricomycetes</taxon>
        <taxon>Polyporales</taxon>
        <taxon>Cerrenaceae</taxon>
        <taxon>Cerrena</taxon>
    </lineage>
</organism>
<dbReference type="AlphaFoldDB" id="A0AAW0FR48"/>
<feature type="domain" description="F-box" evidence="1">
    <location>
        <begin position="25"/>
        <end position="74"/>
    </location>
</feature>
<dbReference type="EMBL" id="JASBNA010000053">
    <property type="protein sequence ID" value="KAK7679983.1"/>
    <property type="molecule type" value="Genomic_DNA"/>
</dbReference>
<dbReference type="Gene3D" id="1.20.1280.50">
    <property type="match status" value="1"/>
</dbReference>
<keyword evidence="3" id="KW-1185">Reference proteome</keyword>